<organism evidence="2">
    <name type="scientific">Gaeumannomyces tritici (strain R3-111a-1)</name>
    <name type="common">Wheat and barley take-all root rot fungus</name>
    <name type="synonym">Gaeumannomyces graminis var. tritici</name>
    <dbReference type="NCBI Taxonomy" id="644352"/>
    <lineage>
        <taxon>Eukaryota</taxon>
        <taxon>Fungi</taxon>
        <taxon>Dikarya</taxon>
        <taxon>Ascomycota</taxon>
        <taxon>Pezizomycotina</taxon>
        <taxon>Sordariomycetes</taxon>
        <taxon>Sordariomycetidae</taxon>
        <taxon>Magnaporthales</taxon>
        <taxon>Magnaporthaceae</taxon>
        <taxon>Gaeumannomyces</taxon>
    </lineage>
</organism>
<dbReference type="Proteomes" id="UP000006039">
    <property type="component" value="Unassembled WGS sequence"/>
</dbReference>
<evidence type="ECO:0000259" key="1">
    <source>
        <dbReference type="PROSITE" id="PS50206"/>
    </source>
</evidence>
<evidence type="ECO:0000313" key="4">
    <source>
        <dbReference type="Proteomes" id="UP000006039"/>
    </source>
</evidence>
<dbReference type="GO" id="GO:0004792">
    <property type="term" value="F:thiosulfate-cyanide sulfurtransferase activity"/>
    <property type="evidence" value="ECO:0007669"/>
    <property type="project" value="TreeGrafter"/>
</dbReference>
<dbReference type="Gene3D" id="3.40.250.10">
    <property type="entry name" value="Rhodanese-like domain"/>
    <property type="match status" value="1"/>
</dbReference>
<dbReference type="SMART" id="SM00450">
    <property type="entry name" value="RHOD"/>
    <property type="match status" value="1"/>
</dbReference>
<sequence>MACTREVLPGLLLRASSLSSTRAPLRIAAAAAWHLLERGGRGGRHASLAAAPAPPLSSWPLARPLVPTRRWSHSQVPAQTKIWDFKGVQKLVQDSKSGLAQNIIIVDTREPGELQSTGRIPTAINIPITTQPDSFHITDDEFADRFDFPRPDHDAELVFYCKAGVRSRAAAQLARDAGWRNVGEYSGSWLDWDSNGGEVQR</sequence>
<accession>J3NS50</accession>
<dbReference type="STRING" id="644352.J3NS50"/>
<reference evidence="3" key="4">
    <citation type="journal article" date="2015" name="G3 (Bethesda)">
        <title>Genome sequences of three phytopathogenic species of the Magnaporthaceae family of fungi.</title>
        <authorList>
            <person name="Okagaki L.H."/>
            <person name="Nunes C.C."/>
            <person name="Sailsbery J."/>
            <person name="Clay B."/>
            <person name="Brown D."/>
            <person name="John T."/>
            <person name="Oh Y."/>
            <person name="Young N."/>
            <person name="Fitzgerald M."/>
            <person name="Haas B.J."/>
            <person name="Zeng Q."/>
            <person name="Young S."/>
            <person name="Adiconis X."/>
            <person name="Fan L."/>
            <person name="Levin J.Z."/>
            <person name="Mitchell T.K."/>
            <person name="Okubara P.A."/>
            <person name="Farman M.L."/>
            <person name="Kohn L.M."/>
            <person name="Birren B."/>
            <person name="Ma L.-J."/>
            <person name="Dean R.A."/>
        </authorList>
    </citation>
    <scope>NUCLEOTIDE SEQUENCE</scope>
    <source>
        <strain evidence="3">R3-111a-1</strain>
    </source>
</reference>
<dbReference type="GO" id="GO:0005739">
    <property type="term" value="C:mitochondrion"/>
    <property type="evidence" value="ECO:0007669"/>
    <property type="project" value="TreeGrafter"/>
</dbReference>
<dbReference type="VEuPathDB" id="FungiDB:GGTG_04097"/>
<dbReference type="InterPro" id="IPR036873">
    <property type="entry name" value="Rhodanese-like_dom_sf"/>
</dbReference>
<feature type="domain" description="Rhodanese" evidence="1">
    <location>
        <begin position="99"/>
        <end position="201"/>
    </location>
</feature>
<dbReference type="PROSITE" id="PS50206">
    <property type="entry name" value="RHODANESE_3"/>
    <property type="match status" value="1"/>
</dbReference>
<dbReference type="PANTHER" id="PTHR44086:SF10">
    <property type="entry name" value="THIOSULFATE SULFURTRANSFERASE_RHODANESE-LIKE DOMAIN-CONTAINING PROTEIN 3"/>
    <property type="match status" value="1"/>
</dbReference>
<proteinExistence type="predicted"/>
<dbReference type="AlphaFoldDB" id="J3NS50"/>
<protein>
    <recommendedName>
        <fullName evidence="1">Rhodanese domain-containing protein</fullName>
    </recommendedName>
</protein>
<dbReference type="PANTHER" id="PTHR44086">
    <property type="entry name" value="THIOSULFATE SULFURTRANSFERASE RDL2, MITOCHONDRIAL-RELATED"/>
    <property type="match status" value="1"/>
</dbReference>
<dbReference type="FunCoup" id="J3NS50">
    <property type="interactions" value="536"/>
</dbReference>
<dbReference type="HOGENOM" id="CLU_089574_0_0_1"/>
<dbReference type="EnsemblFungi" id="EJT79006">
    <property type="protein sequence ID" value="EJT79006"/>
    <property type="gene ID" value="GGTG_04097"/>
</dbReference>
<evidence type="ECO:0000313" key="2">
    <source>
        <dbReference type="EMBL" id="EJT79006.1"/>
    </source>
</evidence>
<dbReference type="InterPro" id="IPR001763">
    <property type="entry name" value="Rhodanese-like_dom"/>
</dbReference>
<reference evidence="3" key="5">
    <citation type="submission" date="2018-04" db="UniProtKB">
        <authorList>
            <consortium name="EnsemblFungi"/>
        </authorList>
    </citation>
    <scope>IDENTIFICATION</scope>
    <source>
        <strain evidence="3">R3-111a-1</strain>
    </source>
</reference>
<evidence type="ECO:0000313" key="3">
    <source>
        <dbReference type="EnsemblFungi" id="EJT79006"/>
    </source>
</evidence>
<dbReference type="CDD" id="cd01519">
    <property type="entry name" value="RHOD_HSP67B2"/>
    <property type="match status" value="1"/>
</dbReference>
<dbReference type="OrthoDB" id="566238at2759"/>
<dbReference type="Pfam" id="PF00581">
    <property type="entry name" value="Rhodanese"/>
    <property type="match status" value="1"/>
</dbReference>
<dbReference type="eggNOG" id="KOG1530">
    <property type="taxonomic scope" value="Eukaryota"/>
</dbReference>
<gene>
    <name evidence="3" type="primary">20344555</name>
    <name evidence="2" type="ORF">GGTG_04097</name>
</gene>
<dbReference type="RefSeq" id="XP_009220151.1">
    <property type="nucleotide sequence ID" value="XM_009221887.1"/>
</dbReference>
<keyword evidence="4" id="KW-1185">Reference proteome</keyword>
<reference evidence="4" key="1">
    <citation type="submission" date="2010-07" db="EMBL/GenBank/DDBJ databases">
        <title>The genome sequence of Gaeumannomyces graminis var. tritici strain R3-111a-1.</title>
        <authorList>
            <consortium name="The Broad Institute Genome Sequencing Platform"/>
            <person name="Ma L.-J."/>
            <person name="Dead R."/>
            <person name="Young S."/>
            <person name="Zeng Q."/>
            <person name="Koehrsen M."/>
            <person name="Alvarado L."/>
            <person name="Berlin A."/>
            <person name="Chapman S.B."/>
            <person name="Chen Z."/>
            <person name="Freedman E."/>
            <person name="Gellesch M."/>
            <person name="Goldberg J."/>
            <person name="Griggs A."/>
            <person name="Gujja S."/>
            <person name="Heilman E.R."/>
            <person name="Heiman D."/>
            <person name="Hepburn T."/>
            <person name="Howarth C."/>
            <person name="Jen D."/>
            <person name="Larson L."/>
            <person name="Mehta T."/>
            <person name="Neiman D."/>
            <person name="Pearson M."/>
            <person name="Roberts A."/>
            <person name="Saif S."/>
            <person name="Shea T."/>
            <person name="Shenoy N."/>
            <person name="Sisk P."/>
            <person name="Stolte C."/>
            <person name="Sykes S."/>
            <person name="Walk T."/>
            <person name="White J."/>
            <person name="Yandava C."/>
            <person name="Haas B."/>
            <person name="Nusbaum C."/>
            <person name="Birren B."/>
        </authorList>
    </citation>
    <scope>NUCLEOTIDE SEQUENCE [LARGE SCALE GENOMIC DNA]</scope>
    <source>
        <strain evidence="4">R3-111a-1</strain>
    </source>
</reference>
<dbReference type="SUPFAM" id="SSF52821">
    <property type="entry name" value="Rhodanese/Cell cycle control phosphatase"/>
    <property type="match status" value="1"/>
</dbReference>
<dbReference type="EMBL" id="GL385396">
    <property type="protein sequence ID" value="EJT79006.1"/>
    <property type="molecule type" value="Genomic_DNA"/>
</dbReference>
<reference evidence="2" key="2">
    <citation type="submission" date="2010-07" db="EMBL/GenBank/DDBJ databases">
        <authorList>
            <consortium name="The Broad Institute Genome Sequencing Platform"/>
            <consortium name="Broad Institute Genome Sequencing Center for Infectious Disease"/>
            <person name="Ma L.-J."/>
            <person name="Dead R."/>
            <person name="Young S."/>
            <person name="Zeng Q."/>
            <person name="Koehrsen M."/>
            <person name="Alvarado L."/>
            <person name="Berlin A."/>
            <person name="Chapman S.B."/>
            <person name="Chen Z."/>
            <person name="Freedman E."/>
            <person name="Gellesch M."/>
            <person name="Goldberg J."/>
            <person name="Griggs A."/>
            <person name="Gujja S."/>
            <person name="Heilman E.R."/>
            <person name="Heiman D."/>
            <person name="Hepburn T."/>
            <person name="Howarth C."/>
            <person name="Jen D."/>
            <person name="Larson L."/>
            <person name="Mehta T."/>
            <person name="Neiman D."/>
            <person name="Pearson M."/>
            <person name="Roberts A."/>
            <person name="Saif S."/>
            <person name="Shea T."/>
            <person name="Shenoy N."/>
            <person name="Sisk P."/>
            <person name="Stolte C."/>
            <person name="Sykes S."/>
            <person name="Walk T."/>
            <person name="White J."/>
            <person name="Yandava C."/>
            <person name="Haas B."/>
            <person name="Nusbaum C."/>
            <person name="Birren B."/>
        </authorList>
    </citation>
    <scope>NUCLEOTIDE SEQUENCE</scope>
    <source>
        <strain evidence="2">R3-111a-1</strain>
    </source>
</reference>
<name>J3NS50_GAET3</name>
<reference evidence="2" key="3">
    <citation type="submission" date="2010-09" db="EMBL/GenBank/DDBJ databases">
        <title>Annotation of Gaeumannomyces graminis var. tritici R3-111a-1.</title>
        <authorList>
            <consortium name="The Broad Institute Genome Sequencing Platform"/>
            <person name="Ma L.-J."/>
            <person name="Dead R."/>
            <person name="Young S.K."/>
            <person name="Zeng Q."/>
            <person name="Gargeya S."/>
            <person name="Fitzgerald M."/>
            <person name="Haas B."/>
            <person name="Abouelleil A."/>
            <person name="Alvarado L."/>
            <person name="Arachchi H.M."/>
            <person name="Berlin A."/>
            <person name="Brown A."/>
            <person name="Chapman S.B."/>
            <person name="Chen Z."/>
            <person name="Dunbar C."/>
            <person name="Freedman E."/>
            <person name="Gearin G."/>
            <person name="Gellesch M."/>
            <person name="Goldberg J."/>
            <person name="Griggs A."/>
            <person name="Gujja S."/>
            <person name="Heiman D."/>
            <person name="Howarth C."/>
            <person name="Larson L."/>
            <person name="Lui A."/>
            <person name="MacDonald P.J.P."/>
            <person name="Mehta T."/>
            <person name="Montmayeur A."/>
            <person name="Murphy C."/>
            <person name="Neiman D."/>
            <person name="Pearson M."/>
            <person name="Priest M."/>
            <person name="Roberts A."/>
            <person name="Saif S."/>
            <person name="Shea T."/>
            <person name="Shenoy N."/>
            <person name="Sisk P."/>
            <person name="Stolte C."/>
            <person name="Sykes S."/>
            <person name="Yandava C."/>
            <person name="Wortman J."/>
            <person name="Nusbaum C."/>
            <person name="Birren B."/>
        </authorList>
    </citation>
    <scope>NUCLEOTIDE SEQUENCE</scope>
    <source>
        <strain evidence="2">R3-111a-1</strain>
    </source>
</reference>
<dbReference type="GeneID" id="20344555"/>